<name>A0E1P1_PARTE</name>
<proteinExistence type="predicted"/>
<evidence type="ECO:0000313" key="2">
    <source>
        <dbReference type="EMBL" id="CAK89208.1"/>
    </source>
</evidence>
<dbReference type="AlphaFoldDB" id="A0E1P1"/>
<dbReference type="HOGENOM" id="CLU_2228407_0_0_1"/>
<organism evidence="2 3">
    <name type="scientific">Paramecium tetraurelia</name>
    <dbReference type="NCBI Taxonomy" id="5888"/>
    <lineage>
        <taxon>Eukaryota</taxon>
        <taxon>Sar</taxon>
        <taxon>Alveolata</taxon>
        <taxon>Ciliophora</taxon>
        <taxon>Intramacronucleata</taxon>
        <taxon>Oligohymenophorea</taxon>
        <taxon>Peniculida</taxon>
        <taxon>Parameciidae</taxon>
        <taxon>Paramecium</taxon>
    </lineage>
</organism>
<evidence type="ECO:0000256" key="1">
    <source>
        <dbReference type="SAM" id="SignalP"/>
    </source>
</evidence>
<feature type="signal peptide" evidence="1">
    <location>
        <begin position="1"/>
        <end position="31"/>
    </location>
</feature>
<protein>
    <recommendedName>
        <fullName evidence="4">Secreted protein</fullName>
    </recommendedName>
</protein>
<accession>A0E1P1</accession>
<gene>
    <name evidence="2" type="ORF">GSPATT00022379001</name>
</gene>
<dbReference type="InParanoid" id="A0E1P1"/>
<evidence type="ECO:0000313" key="3">
    <source>
        <dbReference type="Proteomes" id="UP000000600"/>
    </source>
</evidence>
<dbReference type="Proteomes" id="UP000000600">
    <property type="component" value="Unassembled WGS sequence"/>
</dbReference>
<evidence type="ECO:0008006" key="4">
    <source>
        <dbReference type="Google" id="ProtNLM"/>
    </source>
</evidence>
<dbReference type="GeneID" id="5042390"/>
<keyword evidence="1" id="KW-0732">Signal</keyword>
<dbReference type="RefSeq" id="XP_001456605.1">
    <property type="nucleotide sequence ID" value="XM_001456568.1"/>
</dbReference>
<reference evidence="2 3" key="1">
    <citation type="journal article" date="2006" name="Nature">
        <title>Global trends of whole-genome duplications revealed by the ciliate Paramecium tetraurelia.</title>
        <authorList>
            <consortium name="Genoscope"/>
            <person name="Aury J.-M."/>
            <person name="Jaillon O."/>
            <person name="Duret L."/>
            <person name="Noel B."/>
            <person name="Jubin C."/>
            <person name="Porcel B.M."/>
            <person name="Segurens B."/>
            <person name="Daubin V."/>
            <person name="Anthouard V."/>
            <person name="Aiach N."/>
            <person name="Arnaiz O."/>
            <person name="Billaut A."/>
            <person name="Beisson J."/>
            <person name="Blanc I."/>
            <person name="Bouhouche K."/>
            <person name="Camara F."/>
            <person name="Duharcourt S."/>
            <person name="Guigo R."/>
            <person name="Gogendeau D."/>
            <person name="Katinka M."/>
            <person name="Keller A.-M."/>
            <person name="Kissmehl R."/>
            <person name="Klotz C."/>
            <person name="Koll F."/>
            <person name="Le Moue A."/>
            <person name="Lepere C."/>
            <person name="Malinsky S."/>
            <person name="Nowacki M."/>
            <person name="Nowak J.K."/>
            <person name="Plattner H."/>
            <person name="Poulain J."/>
            <person name="Ruiz F."/>
            <person name="Serrano V."/>
            <person name="Zagulski M."/>
            <person name="Dessen P."/>
            <person name="Betermier M."/>
            <person name="Weissenbach J."/>
            <person name="Scarpelli C."/>
            <person name="Schachter V."/>
            <person name="Sperling L."/>
            <person name="Meyer E."/>
            <person name="Cohen J."/>
            <person name="Wincker P."/>
        </authorList>
    </citation>
    <scope>NUCLEOTIDE SEQUENCE [LARGE SCALE GENOMIC DNA]</scope>
    <source>
        <strain evidence="2 3">Stock d4-2</strain>
    </source>
</reference>
<dbReference type="KEGG" id="ptm:GSPATT00022379001"/>
<keyword evidence="3" id="KW-1185">Reference proteome</keyword>
<sequence length="106" mass="12606">MFWKQMLMSLKSMKQFPKVVFLLCIADVLEAQKQAHQCKLDCSQKDLQSKITQQLLDEINNELKCSLYQDIQKQFYQWLHGLCCLIIIKQMIGFKLYLKQNCHAVY</sequence>
<dbReference type="EMBL" id="CT868653">
    <property type="protein sequence ID" value="CAK89208.1"/>
    <property type="molecule type" value="Genomic_DNA"/>
</dbReference>
<feature type="chain" id="PRO_5002624475" description="Secreted protein" evidence="1">
    <location>
        <begin position="32"/>
        <end position="106"/>
    </location>
</feature>